<comment type="subcellular location">
    <subcellularLocation>
        <location evidence="1">Cytoplasm</location>
    </subcellularLocation>
</comment>
<dbReference type="Gene3D" id="3.10.150.10">
    <property type="entry name" value="DNA Polymerase III, subunit A, domain 2"/>
    <property type="match status" value="3"/>
</dbReference>
<evidence type="ECO:0000256" key="8">
    <source>
        <dbReference type="ARBA" id="ARBA00023125"/>
    </source>
</evidence>
<dbReference type="AlphaFoldDB" id="H8H2N8"/>
<keyword evidence="6" id="KW-0235">DNA replication</keyword>
<dbReference type="GO" id="GO:0003677">
    <property type="term" value="F:DNA binding"/>
    <property type="evidence" value="ECO:0007669"/>
    <property type="project" value="UniProtKB-KW"/>
</dbReference>
<dbReference type="GO" id="GO:0005737">
    <property type="term" value="C:cytoplasm"/>
    <property type="evidence" value="ECO:0007669"/>
    <property type="project" value="UniProtKB-SubCell"/>
</dbReference>
<feature type="domain" description="DNA polymerase III beta sliding clamp N-terminal" evidence="10">
    <location>
        <begin position="79"/>
        <end position="194"/>
    </location>
</feature>
<evidence type="ECO:0000256" key="7">
    <source>
        <dbReference type="ARBA" id="ARBA00022932"/>
    </source>
</evidence>
<dbReference type="GO" id="GO:0003887">
    <property type="term" value="F:DNA-directed DNA polymerase activity"/>
    <property type="evidence" value="ECO:0007669"/>
    <property type="project" value="UniProtKB-KW"/>
</dbReference>
<keyword evidence="3" id="KW-0963">Cytoplasm</keyword>
<dbReference type="CDD" id="cd00140">
    <property type="entry name" value="beta_clamp"/>
    <property type="match status" value="1"/>
</dbReference>
<dbReference type="Pfam" id="PF00712">
    <property type="entry name" value="DNA_pol3_beta"/>
    <property type="match status" value="1"/>
</dbReference>
<evidence type="ECO:0000256" key="6">
    <source>
        <dbReference type="ARBA" id="ARBA00022705"/>
    </source>
</evidence>
<dbReference type="EMBL" id="CP002193">
    <property type="protein sequence ID" value="AFD27785.1"/>
    <property type="molecule type" value="Genomic_DNA"/>
</dbReference>
<evidence type="ECO:0000259" key="12">
    <source>
        <dbReference type="Pfam" id="PF02768"/>
    </source>
</evidence>
<dbReference type="PATRIC" id="fig|745776.4.peg.3797"/>
<dbReference type="GO" id="GO:0009360">
    <property type="term" value="C:DNA polymerase III complex"/>
    <property type="evidence" value="ECO:0007669"/>
    <property type="project" value="InterPro"/>
</dbReference>
<dbReference type="InterPro" id="IPR022637">
    <property type="entry name" value="DNA_polIII_beta_cen"/>
</dbReference>
<dbReference type="InterPro" id="IPR001001">
    <property type="entry name" value="DNA_polIII_beta"/>
</dbReference>
<organism evidence="13 14">
    <name type="scientific">Deinococcus gobiensis (strain DSM 21396 / JCM 16679 / CGMCC 1.7299 / I-0)</name>
    <dbReference type="NCBI Taxonomy" id="745776"/>
    <lineage>
        <taxon>Bacteria</taxon>
        <taxon>Thermotogati</taxon>
        <taxon>Deinococcota</taxon>
        <taxon>Deinococci</taxon>
        <taxon>Deinococcales</taxon>
        <taxon>Deinococcaceae</taxon>
        <taxon>Deinococcus</taxon>
    </lineage>
</organism>
<keyword evidence="8" id="KW-0238">DNA-binding</keyword>
<keyword evidence="5" id="KW-0548">Nucleotidyltransferase</keyword>
<reference evidence="13 14" key="1">
    <citation type="journal article" date="2012" name="PLoS ONE">
        <title>Genome sequence and transcriptome analysis of the radioresistant bacterium Deinococcus gobiensis: insights into the extreme environmental adaptations.</title>
        <authorList>
            <person name="Yuan M."/>
            <person name="Chen M."/>
            <person name="Zhang W."/>
            <person name="Lu W."/>
            <person name="Wang J."/>
            <person name="Yang M."/>
            <person name="Zhao P."/>
            <person name="Tang R."/>
            <person name="Li X."/>
            <person name="Hao Y."/>
            <person name="Zhou Z."/>
            <person name="Zhan Y."/>
            <person name="Yu H."/>
            <person name="Teng C."/>
            <person name="Yan Y."/>
            <person name="Ping S."/>
            <person name="Wang Y."/>
            <person name="Lin M."/>
        </authorList>
    </citation>
    <scope>NUCLEOTIDE SEQUENCE [LARGE SCALE GENOMIC DNA]</scope>
    <source>
        <strain evidence="14">DSM 21396 / JCM 16679 / CGMCC 1.7299 / I-0</strain>
        <plasmid evidence="13">P2</plasmid>
    </source>
</reference>
<dbReference type="GO" id="GO:0008408">
    <property type="term" value="F:3'-5' exonuclease activity"/>
    <property type="evidence" value="ECO:0007669"/>
    <property type="project" value="InterPro"/>
</dbReference>
<evidence type="ECO:0000256" key="3">
    <source>
        <dbReference type="ARBA" id="ARBA00022490"/>
    </source>
</evidence>
<dbReference type="PANTHER" id="PTHR30478:SF0">
    <property type="entry name" value="BETA SLIDING CLAMP"/>
    <property type="match status" value="1"/>
</dbReference>
<keyword evidence="4" id="KW-0808">Transferase</keyword>
<protein>
    <submittedName>
        <fullName evidence="13">DNA polymerase III, beta subunit</fullName>
    </submittedName>
</protein>
<evidence type="ECO:0000256" key="5">
    <source>
        <dbReference type="ARBA" id="ARBA00022695"/>
    </source>
</evidence>
<dbReference type="InterPro" id="IPR022635">
    <property type="entry name" value="DNA_polIII_beta_C"/>
</dbReference>
<dbReference type="SUPFAM" id="SSF55979">
    <property type="entry name" value="DNA clamp"/>
    <property type="match status" value="3"/>
</dbReference>
<dbReference type="PANTHER" id="PTHR30478">
    <property type="entry name" value="DNA POLYMERASE III SUBUNIT BETA"/>
    <property type="match status" value="1"/>
</dbReference>
<sequence length="437" mass="46993">MEQFDPPLFSTFYIEFLSTGKGMLHARSPVLAPVPGGHLAHMPTQESATNKPSAAAKSSRKAATKPPAPTLIVPGEHLHVQVTKRTLSEALGLLERVVPTRSTNPLLTMLRLDASEAGLTLSGTNLEVDLACFAPAEVHHPQSLVVPAHLFAQVVRNMNGELIELSLEGTELTVRAEGSDFKLQIGDLGAYPPLTFPQVADAVVDAAALAGALGSVRYAASNEAFQAVFRGIKLEHQATFARVVASDGYRVALCDFPTTEEGRTLIIPARSVDELVRVLRDGEARFTYGDGQLSVTTSRIRMNLKLLDGEFPDYDRVIPKEIKLKVTLPAAMLKEAVGRVSVLADRNANNRIEFLVSGGKLRLAAEGEYGRAQDLLEVVQSGAVPTMSLAFNARHVLDALTPIQGEVELLLSGPTSPAILQPVDQSGYRSVMVTLRV</sequence>
<evidence type="ECO:0000259" key="11">
    <source>
        <dbReference type="Pfam" id="PF02767"/>
    </source>
</evidence>
<gene>
    <name evidence="13" type="ordered locus">DGo_PB0516</name>
</gene>
<accession>H8H2N8</accession>
<keyword evidence="14" id="KW-1185">Reference proteome</keyword>
<evidence type="ECO:0000259" key="10">
    <source>
        <dbReference type="Pfam" id="PF00712"/>
    </source>
</evidence>
<evidence type="ECO:0000256" key="9">
    <source>
        <dbReference type="SAM" id="MobiDB-lite"/>
    </source>
</evidence>
<feature type="region of interest" description="Disordered" evidence="9">
    <location>
        <begin position="36"/>
        <end position="69"/>
    </location>
</feature>
<evidence type="ECO:0000313" key="13">
    <source>
        <dbReference type="EMBL" id="AFD27785.1"/>
    </source>
</evidence>
<feature type="domain" description="DNA polymerase III beta sliding clamp C-terminal" evidence="12">
    <location>
        <begin position="316"/>
        <end position="433"/>
    </location>
</feature>
<dbReference type="Pfam" id="PF02767">
    <property type="entry name" value="DNA_pol3_beta_2"/>
    <property type="match status" value="1"/>
</dbReference>
<dbReference type="Pfam" id="PF02768">
    <property type="entry name" value="DNA_pol3_beta_3"/>
    <property type="match status" value="1"/>
</dbReference>
<keyword evidence="7" id="KW-0239">DNA-directed DNA polymerase</keyword>
<dbReference type="KEGG" id="dgo:DGo_PB0516"/>
<dbReference type="HOGENOM" id="CLU_038149_4_2_0"/>
<feature type="domain" description="DNA polymerase III beta sliding clamp central" evidence="11">
    <location>
        <begin position="206"/>
        <end position="313"/>
    </location>
</feature>
<geneLocation type="plasmid" evidence="13 14">
    <name>P2</name>
</geneLocation>
<dbReference type="InterPro" id="IPR046938">
    <property type="entry name" value="DNA_clamp_sf"/>
</dbReference>
<dbReference type="GO" id="GO:0006271">
    <property type="term" value="P:DNA strand elongation involved in DNA replication"/>
    <property type="evidence" value="ECO:0007669"/>
    <property type="project" value="TreeGrafter"/>
</dbReference>
<keyword evidence="13" id="KW-0614">Plasmid</keyword>
<dbReference type="Proteomes" id="UP000007575">
    <property type="component" value="Plasmid P2"/>
</dbReference>
<comment type="similarity">
    <text evidence="2">Belongs to the beta sliding clamp family.</text>
</comment>
<dbReference type="InterPro" id="IPR022634">
    <property type="entry name" value="DNA_polIII_beta_N"/>
</dbReference>
<evidence type="ECO:0000256" key="4">
    <source>
        <dbReference type="ARBA" id="ARBA00022679"/>
    </source>
</evidence>
<dbReference type="SMART" id="SM00480">
    <property type="entry name" value="POL3Bc"/>
    <property type="match status" value="1"/>
</dbReference>
<evidence type="ECO:0000256" key="1">
    <source>
        <dbReference type="ARBA" id="ARBA00004496"/>
    </source>
</evidence>
<proteinExistence type="inferred from homology"/>
<evidence type="ECO:0000256" key="2">
    <source>
        <dbReference type="ARBA" id="ARBA00010752"/>
    </source>
</evidence>
<dbReference type="NCBIfam" id="TIGR00663">
    <property type="entry name" value="dnan"/>
    <property type="match status" value="1"/>
</dbReference>
<evidence type="ECO:0000313" key="14">
    <source>
        <dbReference type="Proteomes" id="UP000007575"/>
    </source>
</evidence>
<name>H8H2N8_DEIGI</name>